<dbReference type="PATRIC" id="fig|1333857.3.peg.2288"/>
<gene>
    <name evidence="2" type="ORF">L687_01890</name>
</gene>
<dbReference type="Proteomes" id="UP000016033">
    <property type="component" value="Unassembled WGS sequence"/>
</dbReference>
<accession>T5K5V7</accession>
<dbReference type="EMBL" id="ATAO01000195">
    <property type="protein sequence ID" value="EQM75814.1"/>
    <property type="molecule type" value="Genomic_DNA"/>
</dbReference>
<organism evidence="2 3">
    <name type="scientific">Microbacterium maritypicum MF109</name>
    <dbReference type="NCBI Taxonomy" id="1333857"/>
    <lineage>
        <taxon>Bacteria</taxon>
        <taxon>Bacillati</taxon>
        <taxon>Actinomycetota</taxon>
        <taxon>Actinomycetes</taxon>
        <taxon>Micrococcales</taxon>
        <taxon>Microbacteriaceae</taxon>
        <taxon>Microbacterium</taxon>
    </lineage>
</organism>
<evidence type="ECO:0000259" key="1">
    <source>
        <dbReference type="Pfam" id="PF14534"/>
    </source>
</evidence>
<dbReference type="SUPFAM" id="SSF54427">
    <property type="entry name" value="NTF2-like"/>
    <property type="match status" value="1"/>
</dbReference>
<protein>
    <recommendedName>
        <fullName evidence="1">DUF4440 domain-containing protein</fullName>
    </recommendedName>
</protein>
<sequence>MWDDDADRYAVVVAAEIALLSSEVRTDADRVQALLAPDFAEIGASGRRWLRTETVVELSNEDSRAVPETADWLFNELSPGIVLVNYRLIAEGRESRRSSIWQLSDSGPVLRFHQGTVIPG</sequence>
<comment type="caution">
    <text evidence="2">The sequence shown here is derived from an EMBL/GenBank/DDBJ whole genome shotgun (WGS) entry which is preliminary data.</text>
</comment>
<name>T5K5V7_MICMQ</name>
<dbReference type="InterPro" id="IPR032710">
    <property type="entry name" value="NTF2-like_dom_sf"/>
</dbReference>
<dbReference type="AlphaFoldDB" id="T5K5V7"/>
<feature type="domain" description="DUF4440" evidence="1">
    <location>
        <begin position="13"/>
        <end position="105"/>
    </location>
</feature>
<dbReference type="InterPro" id="IPR027843">
    <property type="entry name" value="DUF4440"/>
</dbReference>
<proteinExistence type="predicted"/>
<dbReference type="RefSeq" id="WP_021200244.1">
    <property type="nucleotide sequence ID" value="NZ_ATAO01000195.1"/>
</dbReference>
<reference evidence="2 3" key="1">
    <citation type="journal article" date="2013" name="Genome Announc.">
        <title>Whole-genome sequences of five oyster-associated bacteria show potential for crude oil hydrocarbon degradation.</title>
        <authorList>
            <person name="Chauhan A."/>
            <person name="Green S."/>
            <person name="Pathak A."/>
            <person name="Thomas J."/>
            <person name="Venkatramanan R."/>
        </authorList>
    </citation>
    <scope>NUCLEOTIDE SEQUENCE [LARGE SCALE GENOMIC DNA]</scope>
    <source>
        <strain evidence="2 3">MF109</strain>
    </source>
</reference>
<evidence type="ECO:0000313" key="2">
    <source>
        <dbReference type="EMBL" id="EQM75814.1"/>
    </source>
</evidence>
<evidence type="ECO:0000313" key="3">
    <source>
        <dbReference type="Proteomes" id="UP000016033"/>
    </source>
</evidence>
<dbReference type="Pfam" id="PF14534">
    <property type="entry name" value="DUF4440"/>
    <property type="match status" value="1"/>
</dbReference>